<dbReference type="Proteomes" id="UP000245119">
    <property type="component" value="Linkage Group LG4"/>
</dbReference>
<dbReference type="EMBL" id="PZQS01000004">
    <property type="protein sequence ID" value="PVD32231.1"/>
    <property type="molecule type" value="Genomic_DNA"/>
</dbReference>
<dbReference type="GO" id="GO:0006790">
    <property type="term" value="P:sulfur compound metabolic process"/>
    <property type="evidence" value="ECO:0007669"/>
    <property type="project" value="TreeGrafter"/>
</dbReference>
<dbReference type="InterPro" id="IPR051135">
    <property type="entry name" value="Gal/GlcNAc/GalNAc_ST"/>
</dbReference>
<dbReference type="GO" id="GO:0001517">
    <property type="term" value="F:N-acetylglucosamine 6-O-sulfotransferase activity"/>
    <property type="evidence" value="ECO:0007669"/>
    <property type="project" value="TreeGrafter"/>
</dbReference>
<dbReference type="InterPro" id="IPR027417">
    <property type="entry name" value="P-loop_NTPase"/>
</dbReference>
<sequence length="285" mass="32982">MSDNVFMTWLTYLPTYLSTHRCLKRARHTRSSTESCLRNAKAACETSDLLLLKVIRFSSTGLRTLLQQNPDLALLVLVRDLRASVWSHMRVFRYPTNDDVIPFASALCQRVQRDALEARTLWRDFPHRVHFLRYEELAERPQPLTRAIYSFLGLPFTRRVAKRVRQQTAAFRLINDSSADNGDFALDDVEKDEKDEAPLADWSQLEEPFSSDRLDSQVTASRWRELISKHVLRDVQASCGEVLQLLGYRHFSYLENVRLLNVSHKGDFKLLHGGDWDSADLAKMI</sequence>
<keyword evidence="2" id="KW-1185">Reference proteome</keyword>
<name>A0A2T7PFP5_POMCA</name>
<organism evidence="1 2">
    <name type="scientific">Pomacea canaliculata</name>
    <name type="common">Golden apple snail</name>
    <dbReference type="NCBI Taxonomy" id="400727"/>
    <lineage>
        <taxon>Eukaryota</taxon>
        <taxon>Metazoa</taxon>
        <taxon>Spiralia</taxon>
        <taxon>Lophotrochozoa</taxon>
        <taxon>Mollusca</taxon>
        <taxon>Gastropoda</taxon>
        <taxon>Caenogastropoda</taxon>
        <taxon>Architaenioglossa</taxon>
        <taxon>Ampullarioidea</taxon>
        <taxon>Ampullariidae</taxon>
        <taxon>Pomacea</taxon>
    </lineage>
</organism>
<dbReference type="Gene3D" id="3.40.50.300">
    <property type="entry name" value="P-loop containing nucleotide triphosphate hydrolases"/>
    <property type="match status" value="1"/>
</dbReference>
<dbReference type="GO" id="GO:0006044">
    <property type="term" value="P:N-acetylglucosamine metabolic process"/>
    <property type="evidence" value="ECO:0007669"/>
    <property type="project" value="TreeGrafter"/>
</dbReference>
<dbReference type="PANTHER" id="PTHR10704">
    <property type="entry name" value="CARBOHYDRATE SULFOTRANSFERASE"/>
    <property type="match status" value="1"/>
</dbReference>
<protein>
    <submittedName>
        <fullName evidence="1">Uncharacterized protein</fullName>
    </submittedName>
</protein>
<dbReference type="Pfam" id="PF13469">
    <property type="entry name" value="Sulfotransfer_3"/>
    <property type="match status" value="1"/>
</dbReference>
<comment type="caution">
    <text evidence="1">The sequence shown here is derived from an EMBL/GenBank/DDBJ whole genome shotgun (WGS) entry which is preliminary data.</text>
</comment>
<evidence type="ECO:0000313" key="2">
    <source>
        <dbReference type="Proteomes" id="UP000245119"/>
    </source>
</evidence>
<dbReference type="OrthoDB" id="6138663at2759"/>
<evidence type="ECO:0000313" key="1">
    <source>
        <dbReference type="EMBL" id="PVD32231.1"/>
    </source>
</evidence>
<dbReference type="SUPFAM" id="SSF52540">
    <property type="entry name" value="P-loop containing nucleoside triphosphate hydrolases"/>
    <property type="match status" value="1"/>
</dbReference>
<proteinExistence type="predicted"/>
<dbReference type="AlphaFoldDB" id="A0A2T7PFP5"/>
<reference evidence="1 2" key="1">
    <citation type="submission" date="2018-04" db="EMBL/GenBank/DDBJ databases">
        <title>The genome of golden apple snail Pomacea canaliculata provides insight into stress tolerance and invasive adaptation.</title>
        <authorList>
            <person name="Liu C."/>
            <person name="Liu B."/>
            <person name="Ren Y."/>
            <person name="Zhang Y."/>
            <person name="Wang H."/>
            <person name="Li S."/>
            <person name="Jiang F."/>
            <person name="Yin L."/>
            <person name="Zhang G."/>
            <person name="Qian W."/>
            <person name="Fan W."/>
        </authorList>
    </citation>
    <scope>NUCLEOTIDE SEQUENCE [LARGE SCALE GENOMIC DNA]</scope>
    <source>
        <strain evidence="1">SZHN2017</strain>
        <tissue evidence="1">Muscle</tissue>
    </source>
</reference>
<dbReference type="PANTHER" id="PTHR10704:SF44">
    <property type="entry name" value="LD35051P-RELATED"/>
    <property type="match status" value="1"/>
</dbReference>
<accession>A0A2T7PFP5</accession>
<gene>
    <name evidence="1" type="ORF">C0Q70_07663</name>
</gene>